<dbReference type="InterPro" id="IPR009057">
    <property type="entry name" value="Homeodomain-like_sf"/>
</dbReference>
<keyword evidence="5" id="KW-1185">Reference proteome</keyword>
<sequence>MNRPRGRPARGQGVTVDAILDAALSLLDEEGEQALSMRALAARIKVTPMSLYHHVADRAALLVALSGKIYGGVLEDVPDDRSPQEALRVLLLRYHEAVGRHPALTLAIFGEPAAFAGTTVRITQRLEALLSALTPQLRLWRDILVDHAHGSGLALAAARDDAVHADTLRGQYAEALDPLLAALRASGKER</sequence>
<dbReference type="PROSITE" id="PS50977">
    <property type="entry name" value="HTH_TETR_2"/>
    <property type="match status" value="1"/>
</dbReference>
<dbReference type="RefSeq" id="WP_258829570.1">
    <property type="nucleotide sequence ID" value="NZ_JANUHA010000016.1"/>
</dbReference>
<dbReference type="PRINTS" id="PR00455">
    <property type="entry name" value="HTHTETR"/>
</dbReference>
<protein>
    <submittedName>
        <fullName evidence="4">TetR/AcrR family transcriptional regulator</fullName>
    </submittedName>
</protein>
<dbReference type="PANTHER" id="PTHR30055:SF239">
    <property type="entry name" value="TRANSCRIPTIONAL REGULATORY PROTEIN"/>
    <property type="match status" value="1"/>
</dbReference>
<dbReference type="Pfam" id="PF00440">
    <property type="entry name" value="TetR_N"/>
    <property type="match status" value="1"/>
</dbReference>
<evidence type="ECO:0000256" key="2">
    <source>
        <dbReference type="PROSITE-ProRule" id="PRU00335"/>
    </source>
</evidence>
<feature type="domain" description="HTH tetR-type" evidence="3">
    <location>
        <begin position="13"/>
        <end position="73"/>
    </location>
</feature>
<proteinExistence type="predicted"/>
<evidence type="ECO:0000313" key="5">
    <source>
        <dbReference type="Proteomes" id="UP001206572"/>
    </source>
</evidence>
<dbReference type="PANTHER" id="PTHR30055">
    <property type="entry name" value="HTH-TYPE TRANSCRIPTIONAL REGULATOR RUTR"/>
    <property type="match status" value="1"/>
</dbReference>
<accession>A0ABT2AQP9</accession>
<dbReference type="InterPro" id="IPR050109">
    <property type="entry name" value="HTH-type_TetR-like_transc_reg"/>
</dbReference>
<evidence type="ECO:0000256" key="1">
    <source>
        <dbReference type="ARBA" id="ARBA00023125"/>
    </source>
</evidence>
<evidence type="ECO:0000313" key="4">
    <source>
        <dbReference type="EMBL" id="MCS0598562.1"/>
    </source>
</evidence>
<feature type="DNA-binding region" description="H-T-H motif" evidence="2">
    <location>
        <begin position="36"/>
        <end position="55"/>
    </location>
</feature>
<dbReference type="InterPro" id="IPR001647">
    <property type="entry name" value="HTH_TetR"/>
</dbReference>
<comment type="caution">
    <text evidence="4">The sequence shown here is derived from an EMBL/GenBank/DDBJ whole genome shotgun (WGS) entry which is preliminary data.</text>
</comment>
<dbReference type="Proteomes" id="UP001206572">
    <property type="component" value="Unassembled WGS sequence"/>
</dbReference>
<name>A0ABT2AQP9_9BURK</name>
<dbReference type="Gene3D" id="1.10.357.10">
    <property type="entry name" value="Tetracycline Repressor, domain 2"/>
    <property type="match status" value="1"/>
</dbReference>
<dbReference type="SUPFAM" id="SSF46689">
    <property type="entry name" value="Homeodomain-like"/>
    <property type="match status" value="1"/>
</dbReference>
<keyword evidence="1 2" id="KW-0238">DNA-binding</keyword>
<gene>
    <name evidence="4" type="ORF">NX780_19660</name>
</gene>
<dbReference type="EMBL" id="JANUHA010000016">
    <property type="protein sequence ID" value="MCS0598562.1"/>
    <property type="molecule type" value="Genomic_DNA"/>
</dbReference>
<evidence type="ECO:0000259" key="3">
    <source>
        <dbReference type="PROSITE" id="PS50977"/>
    </source>
</evidence>
<reference evidence="4 5" key="1">
    <citation type="submission" date="2022-08" db="EMBL/GenBank/DDBJ databases">
        <title>Reclassification of Massilia species as members of the genera Telluria, Duganella, Pseudoduganella, Mokoshia gen. nov. and Zemynaea gen. nov. using orthogonal and non-orthogonal genome-based approaches.</title>
        <authorList>
            <person name="Bowman J.P."/>
        </authorList>
    </citation>
    <scope>NUCLEOTIDE SEQUENCE [LARGE SCALE GENOMIC DNA]</scope>
    <source>
        <strain evidence="4 5">JCM 31661</strain>
    </source>
</reference>
<organism evidence="4 5">
    <name type="scientific">Massilia agri</name>
    <dbReference type="NCBI Taxonomy" id="1886785"/>
    <lineage>
        <taxon>Bacteria</taxon>
        <taxon>Pseudomonadati</taxon>
        <taxon>Pseudomonadota</taxon>
        <taxon>Betaproteobacteria</taxon>
        <taxon>Burkholderiales</taxon>
        <taxon>Oxalobacteraceae</taxon>
        <taxon>Telluria group</taxon>
        <taxon>Massilia</taxon>
    </lineage>
</organism>